<dbReference type="EMBL" id="VSSS01000060">
    <property type="protein sequence ID" value="TYL89460.1"/>
    <property type="molecule type" value="Genomic_DNA"/>
</dbReference>
<dbReference type="PANTHER" id="PTHR32063:SF21">
    <property type="entry name" value="MULTIDRUG RESISTANCE PROTEIN MDTB"/>
    <property type="match status" value="1"/>
</dbReference>
<feature type="transmembrane region" description="Helical" evidence="8">
    <location>
        <begin position="431"/>
        <end position="451"/>
    </location>
</feature>
<evidence type="ECO:0000313" key="9">
    <source>
        <dbReference type="EMBL" id="TYL89460.1"/>
    </source>
</evidence>
<name>A0A5D3KAR4_9BRAD</name>
<accession>A0A5D3KAR4</accession>
<dbReference type="GO" id="GO:0042910">
    <property type="term" value="F:xenobiotic transmembrane transporter activity"/>
    <property type="evidence" value="ECO:0007669"/>
    <property type="project" value="TreeGrafter"/>
</dbReference>
<sequence>MNISAPFIRRPIATALLMIGLLAAGLVAYPLLPVAALPNVNYPTLTVTAQMPGADPQTMASSVASPLELQFGEIPGLTQMTSASALGYTQVTLQFDLNRQIDGAVSDTLSAINAASPYLPTGMPYPPTIRKVNPADTPILVLGLTSDSLPLTTVDAYAENILLQKISQVQGVGLVGIGGQQKAAVRVQVDPQALAARGINLEDVRTVLGQANVDLAKGTLNSPRQTYTLNTNDQLFHPDQYADLVIAYRNGSPVRIRDIGRAVSAGENDLIAGWYNNKRAILLSVQRQPGANVIETVQRIKAMMPTLQASIPAAIKVKVISDRTQTIRASVADVEFTLLLTIALVVMVIFIFLRSFWATIIPAVTVPLSLIGTFAILYEMGYSLDNLSLMALSIAVGFVVDDAVVEIENITRHIEEGLSPYDAAMKGSGEIGFTVMAITFSLIAVFIPLFLMSGYVGLLFREFAITVSVALMLSLVISRTLTPMMCAYLLKPESHEHGRLYRWSERGFDLLLNAYEAGLKVVLRHRFITLMVMIATIVVTGYLYVIIPKGFFPQQDTGLILGQSEAAQDISFNAMAERQQAMLDAIVRDPAVASVGSAVGAGGGTYTVNDGRVFIQLKPADQRDPIGKVIARLRTNLANIQGITLYMQPAQDITVGARLNKTQFQYTMNDADHGELSHWAGLFLDKIKALPTVADVTTDQLNAGPLLDITIKREVASSYGILPYTIDNTLDDAFGQRIVSTMYTPLQQYHVVLEVNPKFQYGPEALNGIYIKSSSGQQVPLSTLVDSVVKVSPLVVNHQGQFPSVTISFNLAPGAAIGEAVSGIQSIEKELHPPLSLQTSFQGNAQAFGASLKSTPILIAASLFVIYLILGVLYESIIHPITIISTLPSAGVGALLLLMAAHYDLSVIAVVGIILLIGIVKKNGIMLVDFAIQAEQTDGLTPEQSIYQACINRFRPILMTTMAALLGAVPMMVGTGVGSEIRQPLGYAIVGGLALSQVLTLYTTPVVYLYLDRLQNWLFGARRHQTASCDIPPAPAE</sequence>
<evidence type="ECO:0000256" key="1">
    <source>
        <dbReference type="ARBA" id="ARBA00004429"/>
    </source>
</evidence>
<feature type="transmembrane region" description="Helical" evidence="8">
    <location>
        <begin position="894"/>
        <end position="920"/>
    </location>
</feature>
<evidence type="ECO:0000256" key="8">
    <source>
        <dbReference type="SAM" id="Phobius"/>
    </source>
</evidence>
<feature type="transmembrane region" description="Helical" evidence="8">
    <location>
        <begin position="985"/>
        <end position="1011"/>
    </location>
</feature>
<gene>
    <name evidence="9" type="ORF">FXB40_35100</name>
</gene>
<keyword evidence="3" id="KW-1003">Cell membrane</keyword>
<organism evidence="9 10">
    <name type="scientific">Bradyrhizobium rifense</name>
    <dbReference type="NCBI Taxonomy" id="515499"/>
    <lineage>
        <taxon>Bacteria</taxon>
        <taxon>Pseudomonadati</taxon>
        <taxon>Pseudomonadota</taxon>
        <taxon>Alphaproteobacteria</taxon>
        <taxon>Hyphomicrobiales</taxon>
        <taxon>Nitrobacteraceae</taxon>
        <taxon>Bradyrhizobium</taxon>
    </lineage>
</organism>
<dbReference type="Gene3D" id="3.30.70.1430">
    <property type="entry name" value="Multidrug efflux transporter AcrB pore domain"/>
    <property type="match status" value="2"/>
</dbReference>
<keyword evidence="5 8" id="KW-0812">Transmembrane</keyword>
<feature type="transmembrane region" description="Helical" evidence="8">
    <location>
        <begin position="527"/>
        <end position="547"/>
    </location>
</feature>
<dbReference type="GO" id="GO:0005886">
    <property type="term" value="C:plasma membrane"/>
    <property type="evidence" value="ECO:0007669"/>
    <property type="project" value="UniProtKB-SubCell"/>
</dbReference>
<dbReference type="PANTHER" id="PTHR32063">
    <property type="match status" value="1"/>
</dbReference>
<feature type="transmembrane region" description="Helical" evidence="8">
    <location>
        <begin position="360"/>
        <end position="378"/>
    </location>
</feature>
<dbReference type="SUPFAM" id="SSF82866">
    <property type="entry name" value="Multidrug efflux transporter AcrB transmembrane domain"/>
    <property type="match status" value="2"/>
</dbReference>
<reference evidence="9 10" key="1">
    <citation type="submission" date="2019-08" db="EMBL/GenBank/DDBJ databases">
        <title>Bradyrhizobium hipponensis sp. nov., a rhizobium isolated from a Lupinus angustifolius root nodule in Tunisia.</title>
        <authorList>
            <person name="Off K."/>
            <person name="Rejili M."/>
            <person name="Mars M."/>
            <person name="Brachmann A."/>
            <person name="Marin M."/>
        </authorList>
    </citation>
    <scope>NUCLEOTIDE SEQUENCE [LARGE SCALE GENOMIC DNA]</scope>
    <source>
        <strain evidence="9 10">CTAW71</strain>
    </source>
</reference>
<feature type="transmembrane region" description="Helical" evidence="8">
    <location>
        <begin position="463"/>
        <end position="490"/>
    </location>
</feature>
<dbReference type="Gene3D" id="1.20.1640.10">
    <property type="entry name" value="Multidrug efflux transporter AcrB transmembrane domain"/>
    <property type="match status" value="2"/>
</dbReference>
<dbReference type="PRINTS" id="PR00702">
    <property type="entry name" value="ACRIFLAVINRP"/>
</dbReference>
<dbReference type="Gene3D" id="3.30.2090.10">
    <property type="entry name" value="Multidrug efflux transporter AcrB TolC docking domain, DN and DC subdomains"/>
    <property type="match status" value="2"/>
</dbReference>
<dbReference type="SUPFAM" id="SSF82693">
    <property type="entry name" value="Multidrug efflux transporter AcrB pore domain, PN1, PN2, PC1 and PC2 subdomains"/>
    <property type="match status" value="3"/>
</dbReference>
<keyword evidence="6 8" id="KW-1133">Transmembrane helix</keyword>
<keyword evidence="7 8" id="KW-0472">Membrane</keyword>
<dbReference type="RefSeq" id="WP_148776855.1">
    <property type="nucleotide sequence ID" value="NZ_VSSS01000060.1"/>
</dbReference>
<comment type="subcellular location">
    <subcellularLocation>
        <location evidence="1">Cell inner membrane</location>
        <topology evidence="1">Multi-pass membrane protein</topology>
    </subcellularLocation>
</comment>
<evidence type="ECO:0000313" key="10">
    <source>
        <dbReference type="Proteomes" id="UP000324758"/>
    </source>
</evidence>
<protein>
    <submittedName>
        <fullName evidence="9">MMPL family transporter</fullName>
    </submittedName>
</protein>
<evidence type="ECO:0000256" key="4">
    <source>
        <dbReference type="ARBA" id="ARBA00022519"/>
    </source>
</evidence>
<evidence type="ECO:0000256" key="7">
    <source>
        <dbReference type="ARBA" id="ARBA00023136"/>
    </source>
</evidence>
<keyword evidence="4" id="KW-0997">Cell inner membrane</keyword>
<feature type="transmembrane region" description="Helical" evidence="8">
    <location>
        <begin position="954"/>
        <end position="973"/>
    </location>
</feature>
<evidence type="ECO:0000256" key="5">
    <source>
        <dbReference type="ARBA" id="ARBA00022692"/>
    </source>
</evidence>
<dbReference type="AlphaFoldDB" id="A0A5D3KAR4"/>
<dbReference type="OrthoDB" id="9807350at2"/>
<proteinExistence type="predicted"/>
<dbReference type="FunFam" id="1.20.1640.10:FF:000001">
    <property type="entry name" value="Efflux pump membrane transporter"/>
    <property type="match status" value="1"/>
</dbReference>
<dbReference type="Gene3D" id="3.30.70.1320">
    <property type="entry name" value="Multidrug efflux transporter AcrB pore domain like"/>
    <property type="match status" value="1"/>
</dbReference>
<keyword evidence="10" id="KW-1185">Reference proteome</keyword>
<keyword evidence="2" id="KW-0813">Transport</keyword>
<evidence type="ECO:0000256" key="3">
    <source>
        <dbReference type="ARBA" id="ARBA00022475"/>
    </source>
</evidence>
<dbReference type="SUPFAM" id="SSF82714">
    <property type="entry name" value="Multidrug efflux transporter AcrB TolC docking domain, DN and DC subdomains"/>
    <property type="match status" value="2"/>
</dbReference>
<dbReference type="InterPro" id="IPR001036">
    <property type="entry name" value="Acrflvin-R"/>
</dbReference>
<dbReference type="Pfam" id="PF00873">
    <property type="entry name" value="ACR_tran"/>
    <property type="match status" value="1"/>
</dbReference>
<comment type="caution">
    <text evidence="9">The sequence shown here is derived from an EMBL/GenBank/DDBJ whole genome shotgun (WGS) entry which is preliminary data.</text>
</comment>
<dbReference type="InterPro" id="IPR027463">
    <property type="entry name" value="AcrB_DN_DC_subdom"/>
</dbReference>
<evidence type="ECO:0000256" key="2">
    <source>
        <dbReference type="ARBA" id="ARBA00022448"/>
    </source>
</evidence>
<evidence type="ECO:0000256" key="6">
    <source>
        <dbReference type="ARBA" id="ARBA00022989"/>
    </source>
</evidence>
<dbReference type="Gene3D" id="3.30.70.1440">
    <property type="entry name" value="Multidrug efflux transporter AcrB pore domain"/>
    <property type="match status" value="1"/>
</dbReference>
<dbReference type="Proteomes" id="UP000324758">
    <property type="component" value="Unassembled WGS sequence"/>
</dbReference>
<feature type="transmembrane region" description="Helical" evidence="8">
    <location>
        <begin position="336"/>
        <end position="353"/>
    </location>
</feature>
<feature type="transmembrane region" description="Helical" evidence="8">
    <location>
        <begin position="857"/>
        <end position="874"/>
    </location>
</feature>